<reference evidence="4 5" key="1">
    <citation type="journal article" date="2018" name="Int. J. Syst. Evol. Microbiol.">
        <title>Parvibium lacunae gen. nov., sp. nov., a new member of the family Alcaligenaceae isolated from a freshwater pond.</title>
        <authorList>
            <person name="Chen W.M."/>
            <person name="Xie P.B."/>
            <person name="Hsu M.Y."/>
            <person name="Sheu S.Y."/>
        </authorList>
    </citation>
    <scope>NUCLEOTIDE SEQUENCE [LARGE SCALE GENOMIC DNA]</scope>
    <source>
        <strain evidence="4 5">KMB9</strain>
    </source>
</reference>
<dbReference type="Pfam" id="PF11906">
    <property type="entry name" value="DUF3426"/>
    <property type="match status" value="1"/>
</dbReference>
<name>A0A368L389_9BURK</name>
<evidence type="ECO:0000313" key="5">
    <source>
        <dbReference type="Proteomes" id="UP000252357"/>
    </source>
</evidence>
<dbReference type="OrthoDB" id="5294582at2"/>
<evidence type="ECO:0000313" key="4">
    <source>
        <dbReference type="EMBL" id="RCS57578.1"/>
    </source>
</evidence>
<feature type="compositionally biased region" description="Low complexity" evidence="1">
    <location>
        <begin position="98"/>
        <end position="109"/>
    </location>
</feature>
<dbReference type="Pfam" id="PF13719">
    <property type="entry name" value="Zn_ribbon_5"/>
    <property type="match status" value="1"/>
</dbReference>
<accession>A0A368L389</accession>
<dbReference type="RefSeq" id="WP_114403061.1">
    <property type="nucleotide sequence ID" value="NZ_QPGB01000003.1"/>
</dbReference>
<feature type="domain" description="Zinc finger/thioredoxin putative" evidence="3">
    <location>
        <begin position="3"/>
        <end position="38"/>
    </location>
</feature>
<dbReference type="Proteomes" id="UP000252357">
    <property type="component" value="Unassembled WGS sequence"/>
</dbReference>
<proteinExistence type="predicted"/>
<dbReference type="NCBIfam" id="TIGR02098">
    <property type="entry name" value="MJ0042_CXXC"/>
    <property type="match status" value="1"/>
</dbReference>
<organism evidence="4 5">
    <name type="scientific">Parvibium lacunae</name>
    <dbReference type="NCBI Taxonomy" id="1888893"/>
    <lineage>
        <taxon>Bacteria</taxon>
        <taxon>Pseudomonadati</taxon>
        <taxon>Pseudomonadota</taxon>
        <taxon>Betaproteobacteria</taxon>
        <taxon>Burkholderiales</taxon>
        <taxon>Alcaligenaceae</taxon>
        <taxon>Parvibium</taxon>
    </lineage>
</organism>
<dbReference type="AlphaFoldDB" id="A0A368L389"/>
<dbReference type="InterPro" id="IPR011723">
    <property type="entry name" value="Znf/thioredoxin_put"/>
</dbReference>
<protein>
    <submittedName>
        <fullName evidence="4">DUF3426 domain-containing protein</fullName>
    </submittedName>
</protein>
<feature type="transmembrane region" description="Helical" evidence="2">
    <location>
        <begin position="239"/>
        <end position="263"/>
    </location>
</feature>
<sequence>MALATQCPNCQTRFRVQPEHLKTGGGMVRCGVCRHVFNSLDHLAHVALEGDSDEASSPTLSPPVSSAAAIAAAGAESRPAIVQPSASPGPRSQPPQTPAATPKAPVAAPTAAIQSEILALLDDPPPATTPPRRHVLEMPAAATSAQAQRQEPRLPAAVVSTPPQAERVPVPPTEPAIASHEPEIPDPVTLMPAAQAEPDPMPSATTFAPSHIAGVEEADSRVEPAFLLAFERQARWRRWIGWLSAGGALLALLALVAQVAYVWRADLAVRLPSLRPALQTACEAISPYWPCRLDWPQHIEQLRITSSDLQPESKARDIFSLQFAMENQSAWPLALPHVELTLTDVQNQPVVRRVFAPNEYLLVQDGQKLASLTGETSGAIPGRAELNAKVLFDASQAASYKAAGYLLYIFYP</sequence>
<keyword evidence="2" id="KW-1133">Transmembrane helix</keyword>
<feature type="region of interest" description="Disordered" evidence="1">
    <location>
        <begin position="52"/>
        <end position="109"/>
    </location>
</feature>
<keyword evidence="2" id="KW-0812">Transmembrane</keyword>
<evidence type="ECO:0000259" key="3">
    <source>
        <dbReference type="Pfam" id="PF13719"/>
    </source>
</evidence>
<evidence type="ECO:0000256" key="2">
    <source>
        <dbReference type="SAM" id="Phobius"/>
    </source>
</evidence>
<dbReference type="EMBL" id="QPGB01000003">
    <property type="protein sequence ID" value="RCS57578.1"/>
    <property type="molecule type" value="Genomic_DNA"/>
</dbReference>
<comment type="caution">
    <text evidence="4">The sequence shown here is derived from an EMBL/GenBank/DDBJ whole genome shotgun (WGS) entry which is preliminary data.</text>
</comment>
<evidence type="ECO:0000256" key="1">
    <source>
        <dbReference type="SAM" id="MobiDB-lite"/>
    </source>
</evidence>
<feature type="compositionally biased region" description="Low complexity" evidence="1">
    <location>
        <begin position="62"/>
        <end position="80"/>
    </location>
</feature>
<gene>
    <name evidence="4" type="ORF">DU000_09065</name>
</gene>
<dbReference type="InterPro" id="IPR021834">
    <property type="entry name" value="DUF3426"/>
</dbReference>
<keyword evidence="2" id="KW-0472">Membrane</keyword>
<keyword evidence="5" id="KW-1185">Reference proteome</keyword>